<dbReference type="Gene3D" id="3.40.630.10">
    <property type="entry name" value="Zn peptidases"/>
    <property type="match status" value="1"/>
</dbReference>
<feature type="region of interest" description="Disordered" evidence="5">
    <location>
        <begin position="338"/>
        <end position="363"/>
    </location>
</feature>
<comment type="cofactor">
    <cofactor evidence="1">
        <name>Zn(2+)</name>
        <dbReference type="ChEBI" id="CHEBI:29105"/>
    </cofactor>
</comment>
<proteinExistence type="predicted"/>
<evidence type="ECO:0000256" key="1">
    <source>
        <dbReference type="ARBA" id="ARBA00001947"/>
    </source>
</evidence>
<dbReference type="RefSeq" id="WP_379905050.1">
    <property type="nucleotide sequence ID" value="NZ_JBHRTR010000036.1"/>
</dbReference>
<keyword evidence="2" id="KW-0479">Metal-binding</keyword>
<dbReference type="EMBL" id="JBHRTR010000036">
    <property type="protein sequence ID" value="MFC3230155.1"/>
    <property type="molecule type" value="Genomic_DNA"/>
</dbReference>
<accession>A0ABV7L6B6</accession>
<dbReference type="PANTHER" id="PTHR37326">
    <property type="entry name" value="BLL3975 PROTEIN"/>
    <property type="match status" value="1"/>
</dbReference>
<evidence type="ECO:0000313" key="8">
    <source>
        <dbReference type="Proteomes" id="UP001595528"/>
    </source>
</evidence>
<dbReference type="Proteomes" id="UP001595528">
    <property type="component" value="Unassembled WGS sequence"/>
</dbReference>
<dbReference type="Pfam" id="PF24827">
    <property type="entry name" value="AstE_AspA_cat"/>
    <property type="match status" value="1"/>
</dbReference>
<dbReference type="PIRSF" id="PIRSF039012">
    <property type="entry name" value="ASP"/>
    <property type="match status" value="1"/>
</dbReference>
<gene>
    <name evidence="7" type="ORF">ACFOGJ_23095</name>
</gene>
<evidence type="ECO:0000256" key="3">
    <source>
        <dbReference type="ARBA" id="ARBA00022801"/>
    </source>
</evidence>
<name>A0ABV7L6B6_9PROT</name>
<sequence>MARRTEPKPPAGPAVLRAGFEIAGAQLAPGERATLALQLPGQSAFTPLAMPLHVVHGRKPGPVLFVSAAVHGDEINGVEIIRRLRNLPALKRLRGTLICIPVVNMYGFLNHTRYLPDRRDLNRSFPGSARGSLAGRIANVFAREIVARASHGIDLHTGGNHRTNLPHVRVSLQDREAERLARAFGASVIVNANLRDGSLRQHALEKGLTMLLYEAGEALRFDERAIATGLRGIVNVMVALEMLTDGHAARRRAPPAPDVALASQWIRAPQSGLMRTEIDLGQRVAQGEVLAHLADVAGENDRPVMAPVDGIVIGRCNLPAVHEGDALFHIASFAEELPRPPGPEAASHIEGLQSGDYPGQPGR</sequence>
<feature type="domain" description="Succinylglutamate desuccinylase/Aspartoacylase catalytic" evidence="6">
    <location>
        <begin position="60"/>
        <end position="238"/>
    </location>
</feature>
<dbReference type="CDD" id="cd06251">
    <property type="entry name" value="M14_ASTE_ASPA-like"/>
    <property type="match status" value="1"/>
</dbReference>
<dbReference type="InterPro" id="IPR053138">
    <property type="entry name" value="N-alpha-Ac-DABA_deacetylase"/>
</dbReference>
<dbReference type="PANTHER" id="PTHR37326:SF2">
    <property type="entry name" value="SUCCINYLGLUTAMATE DESUCCINYLASE_ASPARTOACYLASE FAMILY PROTEIN"/>
    <property type="match status" value="1"/>
</dbReference>
<evidence type="ECO:0000259" key="6">
    <source>
        <dbReference type="Pfam" id="PF24827"/>
    </source>
</evidence>
<organism evidence="7 8">
    <name type="scientific">Marinibaculum pumilum</name>
    <dbReference type="NCBI Taxonomy" id="1766165"/>
    <lineage>
        <taxon>Bacteria</taxon>
        <taxon>Pseudomonadati</taxon>
        <taxon>Pseudomonadota</taxon>
        <taxon>Alphaproteobacteria</taxon>
        <taxon>Rhodospirillales</taxon>
        <taxon>Rhodospirillaceae</taxon>
        <taxon>Marinibaculum</taxon>
    </lineage>
</organism>
<evidence type="ECO:0000256" key="4">
    <source>
        <dbReference type="ARBA" id="ARBA00022833"/>
    </source>
</evidence>
<comment type="caution">
    <text evidence="7">The sequence shown here is derived from an EMBL/GenBank/DDBJ whole genome shotgun (WGS) entry which is preliminary data.</text>
</comment>
<evidence type="ECO:0000256" key="5">
    <source>
        <dbReference type="SAM" id="MobiDB-lite"/>
    </source>
</evidence>
<keyword evidence="8" id="KW-1185">Reference proteome</keyword>
<evidence type="ECO:0000256" key="2">
    <source>
        <dbReference type="ARBA" id="ARBA00022723"/>
    </source>
</evidence>
<protein>
    <submittedName>
        <fullName evidence="7">Succinylglutamate desuccinylase/aspartoacylase family protein</fullName>
    </submittedName>
</protein>
<dbReference type="InterPro" id="IPR043795">
    <property type="entry name" value="N-alpha-Ac-DABA-like"/>
</dbReference>
<evidence type="ECO:0000313" key="7">
    <source>
        <dbReference type="EMBL" id="MFC3230155.1"/>
    </source>
</evidence>
<keyword evidence="4" id="KW-0862">Zinc</keyword>
<dbReference type="InterPro" id="IPR055438">
    <property type="entry name" value="AstE_AspA_cat"/>
</dbReference>
<reference evidence="8" key="1">
    <citation type="journal article" date="2019" name="Int. J. Syst. Evol. Microbiol.">
        <title>The Global Catalogue of Microorganisms (GCM) 10K type strain sequencing project: providing services to taxonomists for standard genome sequencing and annotation.</title>
        <authorList>
            <consortium name="The Broad Institute Genomics Platform"/>
            <consortium name="The Broad Institute Genome Sequencing Center for Infectious Disease"/>
            <person name="Wu L."/>
            <person name="Ma J."/>
        </authorList>
    </citation>
    <scope>NUCLEOTIDE SEQUENCE [LARGE SCALE GENOMIC DNA]</scope>
    <source>
        <strain evidence="8">KCTC 42964</strain>
    </source>
</reference>
<dbReference type="SUPFAM" id="SSF53187">
    <property type="entry name" value="Zn-dependent exopeptidases"/>
    <property type="match status" value="1"/>
</dbReference>
<keyword evidence="3" id="KW-0378">Hydrolase</keyword>